<dbReference type="Proteomes" id="UP000193642">
    <property type="component" value="Unassembled WGS sequence"/>
</dbReference>
<proteinExistence type="predicted"/>
<reference evidence="1 2" key="1">
    <citation type="submission" date="2016-07" db="EMBL/GenBank/DDBJ databases">
        <title>Pervasive Adenine N6-methylation of Active Genes in Fungi.</title>
        <authorList>
            <consortium name="DOE Joint Genome Institute"/>
            <person name="Mondo S.J."/>
            <person name="Dannebaum R.O."/>
            <person name="Kuo R.C."/>
            <person name="Labutti K."/>
            <person name="Haridas S."/>
            <person name="Kuo A."/>
            <person name="Salamov A."/>
            <person name="Ahrendt S.R."/>
            <person name="Lipzen A."/>
            <person name="Sullivan W."/>
            <person name="Andreopoulos W.B."/>
            <person name="Clum A."/>
            <person name="Lindquist E."/>
            <person name="Daum C."/>
            <person name="Ramamoorthy G.K."/>
            <person name="Gryganskyi A."/>
            <person name="Culley D."/>
            <person name="Magnuson J.K."/>
            <person name="James T.Y."/>
            <person name="O'Malley M.A."/>
            <person name="Stajich J.E."/>
            <person name="Spatafora J.W."/>
            <person name="Visel A."/>
            <person name="Grigoriev I.V."/>
        </authorList>
    </citation>
    <scope>NUCLEOTIDE SEQUENCE [LARGE SCALE GENOMIC DNA]</scope>
    <source>
        <strain evidence="1 2">JEL800</strain>
    </source>
</reference>
<evidence type="ECO:0000313" key="1">
    <source>
        <dbReference type="EMBL" id="ORY49776.1"/>
    </source>
</evidence>
<keyword evidence="2" id="KW-1185">Reference proteome</keyword>
<organism evidence="1 2">
    <name type="scientific">Rhizoclosmatium globosum</name>
    <dbReference type="NCBI Taxonomy" id="329046"/>
    <lineage>
        <taxon>Eukaryota</taxon>
        <taxon>Fungi</taxon>
        <taxon>Fungi incertae sedis</taxon>
        <taxon>Chytridiomycota</taxon>
        <taxon>Chytridiomycota incertae sedis</taxon>
        <taxon>Chytridiomycetes</taxon>
        <taxon>Chytridiales</taxon>
        <taxon>Chytriomycetaceae</taxon>
        <taxon>Rhizoclosmatium</taxon>
    </lineage>
</organism>
<name>A0A1Y2CSA3_9FUNG</name>
<sequence length="111" mass="12317">MSLMTTTTKTKPMLNLMAKNLISVPFNNSRVSSYTKRRLPSSQKTLFRIETACPVSAMELSDPYSLAYVGLKDCVQIWDISQQTNPRQSGIISCPNSSAIRTIKLSSNGKQ</sequence>
<comment type="caution">
    <text evidence="1">The sequence shown here is derived from an EMBL/GenBank/DDBJ whole genome shotgun (WGS) entry which is preliminary data.</text>
</comment>
<evidence type="ECO:0008006" key="3">
    <source>
        <dbReference type="Google" id="ProtNLM"/>
    </source>
</evidence>
<accession>A0A1Y2CSA3</accession>
<dbReference type="AlphaFoldDB" id="A0A1Y2CSA3"/>
<dbReference type="Gene3D" id="2.130.10.10">
    <property type="entry name" value="YVTN repeat-like/Quinoprotein amine dehydrogenase"/>
    <property type="match status" value="1"/>
</dbReference>
<dbReference type="SUPFAM" id="SSF50978">
    <property type="entry name" value="WD40 repeat-like"/>
    <property type="match status" value="1"/>
</dbReference>
<dbReference type="InterPro" id="IPR015943">
    <property type="entry name" value="WD40/YVTN_repeat-like_dom_sf"/>
</dbReference>
<evidence type="ECO:0000313" key="2">
    <source>
        <dbReference type="Proteomes" id="UP000193642"/>
    </source>
</evidence>
<gene>
    <name evidence="1" type="ORF">BCR33DRAFT_551974</name>
</gene>
<dbReference type="InterPro" id="IPR036322">
    <property type="entry name" value="WD40_repeat_dom_sf"/>
</dbReference>
<dbReference type="EMBL" id="MCGO01000008">
    <property type="protein sequence ID" value="ORY49776.1"/>
    <property type="molecule type" value="Genomic_DNA"/>
</dbReference>
<protein>
    <recommendedName>
        <fullName evidence="3">WD40 repeat-like protein</fullName>
    </recommendedName>
</protein>